<dbReference type="OrthoDB" id="10027388at2759"/>
<organism evidence="7 8">
    <name type="scientific">Populus tomentosa</name>
    <name type="common">Chinese white poplar</name>
    <dbReference type="NCBI Taxonomy" id="118781"/>
    <lineage>
        <taxon>Eukaryota</taxon>
        <taxon>Viridiplantae</taxon>
        <taxon>Streptophyta</taxon>
        <taxon>Embryophyta</taxon>
        <taxon>Tracheophyta</taxon>
        <taxon>Spermatophyta</taxon>
        <taxon>Magnoliopsida</taxon>
        <taxon>eudicotyledons</taxon>
        <taxon>Gunneridae</taxon>
        <taxon>Pentapetalae</taxon>
        <taxon>rosids</taxon>
        <taxon>fabids</taxon>
        <taxon>Malpighiales</taxon>
        <taxon>Salicaceae</taxon>
        <taxon>Saliceae</taxon>
        <taxon>Populus</taxon>
    </lineage>
</organism>
<feature type="transmembrane region" description="Helical" evidence="6">
    <location>
        <begin position="237"/>
        <end position="259"/>
    </location>
</feature>
<dbReference type="PANTHER" id="PTHR15876">
    <property type="entry name" value="TRANSMEMBRANE PROTEIN ADIPOCYTE-ASSOCIATED 1"/>
    <property type="match status" value="1"/>
</dbReference>
<keyword evidence="3 6" id="KW-0812">Transmembrane</keyword>
<comment type="similarity">
    <text evidence="2">Belongs to the UPF0359 family.</text>
</comment>
<feature type="transmembrane region" description="Helical" evidence="6">
    <location>
        <begin position="196"/>
        <end position="217"/>
    </location>
</feature>
<gene>
    <name evidence="7" type="ORF">POTOM_045076</name>
</gene>
<evidence type="ECO:0000256" key="1">
    <source>
        <dbReference type="ARBA" id="ARBA00004141"/>
    </source>
</evidence>
<dbReference type="GO" id="GO:0004930">
    <property type="term" value="F:G protein-coupled receptor activity"/>
    <property type="evidence" value="ECO:0007669"/>
    <property type="project" value="TreeGrafter"/>
</dbReference>
<comment type="caution">
    <text evidence="7">The sequence shown here is derived from an EMBL/GenBank/DDBJ whole genome shotgun (WGS) entry which is preliminary data.</text>
</comment>
<accession>A0A8X7YCF8</accession>
<dbReference type="EMBL" id="JAAWWB010000026">
    <property type="protein sequence ID" value="KAG6750578.1"/>
    <property type="molecule type" value="Genomic_DNA"/>
</dbReference>
<name>A0A8X7YCF8_POPTO</name>
<dbReference type="PANTHER" id="PTHR15876:SF8">
    <property type="entry name" value="TRANSMEMBRANE PROTEIN ADIPOCYTE-ASSOCIATED 1"/>
    <property type="match status" value="1"/>
</dbReference>
<evidence type="ECO:0000256" key="2">
    <source>
        <dbReference type="ARBA" id="ARBA00010125"/>
    </source>
</evidence>
<dbReference type="GO" id="GO:0005886">
    <property type="term" value="C:plasma membrane"/>
    <property type="evidence" value="ECO:0007669"/>
    <property type="project" value="TreeGrafter"/>
</dbReference>
<evidence type="ECO:0000313" key="7">
    <source>
        <dbReference type="EMBL" id="KAG6750578.1"/>
    </source>
</evidence>
<evidence type="ECO:0008006" key="9">
    <source>
        <dbReference type="Google" id="ProtNLM"/>
    </source>
</evidence>
<feature type="transmembrane region" description="Helical" evidence="6">
    <location>
        <begin position="271"/>
        <end position="292"/>
    </location>
</feature>
<dbReference type="AlphaFoldDB" id="A0A8X7YCF8"/>
<sequence length="387" mass="44289">MTNLHRKGLVLEIPVSQNPNSTLNEGTFVGSSVYDWLFECHGFLHNAILILASLAFVLYLAFKAKKSFRKLSNGRSSIMIAYYGSLWLFSLLNLAWSCLQFDRISFESFWSSGTTTVALLLSAKLFQVLMTNLLDDIIFLCIDGWNHNVRLSVLSDHDHFFLRLLPCPLETTVTLLFLVLIQAWECTPGKELAWNILSLLTTSGMLFLEVSLIAFLLQGNYVGGLEDLTRPFGLSSLIVGLDLLLKALYLFGFGIPLFIDSSEHSHHMKWSLWAIHRLVLTAIYGLILFMYHSRWRERLPARPAFYKYIVIMFILNALSLFASALTGHGTGFGYWLYSTTIVCYHAFYLPLLYVTFLADFFQEEDLHLESVYYSEMKDAGFFDDDWD</sequence>
<feature type="transmembrane region" description="Helical" evidence="6">
    <location>
        <begin position="108"/>
        <end position="126"/>
    </location>
</feature>
<protein>
    <recommendedName>
        <fullName evidence="9">Transmembrane protein adipocyte-associated 1</fullName>
    </recommendedName>
</protein>
<feature type="transmembrane region" description="Helical" evidence="6">
    <location>
        <begin position="304"/>
        <end position="322"/>
    </location>
</feature>
<dbReference type="Proteomes" id="UP000886885">
    <property type="component" value="Chromosome 13D"/>
</dbReference>
<reference evidence="7" key="1">
    <citation type="journal article" date="2020" name="bioRxiv">
        <title>Hybrid origin of Populus tomentosa Carr. identified through genome sequencing and phylogenomic analysis.</title>
        <authorList>
            <person name="An X."/>
            <person name="Gao K."/>
            <person name="Chen Z."/>
            <person name="Li J."/>
            <person name="Yang X."/>
            <person name="Yang X."/>
            <person name="Zhou J."/>
            <person name="Guo T."/>
            <person name="Zhao T."/>
            <person name="Huang S."/>
            <person name="Miao D."/>
            <person name="Khan W.U."/>
            <person name="Rao P."/>
            <person name="Ye M."/>
            <person name="Lei B."/>
            <person name="Liao W."/>
            <person name="Wang J."/>
            <person name="Ji L."/>
            <person name="Li Y."/>
            <person name="Guo B."/>
            <person name="Mustafa N.S."/>
            <person name="Li S."/>
            <person name="Yun Q."/>
            <person name="Keller S.R."/>
            <person name="Mao J."/>
            <person name="Zhang R."/>
            <person name="Strauss S.H."/>
        </authorList>
    </citation>
    <scope>NUCLEOTIDE SEQUENCE</scope>
    <source>
        <strain evidence="7">GM15</strain>
        <tissue evidence="7">Leaf</tissue>
    </source>
</reference>
<dbReference type="InterPro" id="IPR018781">
    <property type="entry name" value="TPRA1/CAND2/CAND8"/>
</dbReference>
<proteinExistence type="inferred from homology"/>
<evidence type="ECO:0000313" key="8">
    <source>
        <dbReference type="Proteomes" id="UP000886885"/>
    </source>
</evidence>
<evidence type="ECO:0000256" key="3">
    <source>
        <dbReference type="ARBA" id="ARBA00022692"/>
    </source>
</evidence>
<feature type="transmembrane region" description="Helical" evidence="6">
    <location>
        <begin position="74"/>
        <end position="96"/>
    </location>
</feature>
<keyword evidence="8" id="KW-1185">Reference proteome</keyword>
<keyword evidence="5 6" id="KW-0472">Membrane</keyword>
<evidence type="ECO:0000256" key="4">
    <source>
        <dbReference type="ARBA" id="ARBA00022989"/>
    </source>
</evidence>
<keyword evidence="4 6" id="KW-1133">Transmembrane helix</keyword>
<evidence type="ECO:0000256" key="6">
    <source>
        <dbReference type="SAM" id="Phobius"/>
    </source>
</evidence>
<feature type="transmembrane region" description="Helical" evidence="6">
    <location>
        <begin position="334"/>
        <end position="358"/>
    </location>
</feature>
<feature type="transmembrane region" description="Helical" evidence="6">
    <location>
        <begin position="160"/>
        <end position="184"/>
    </location>
</feature>
<comment type="subcellular location">
    <subcellularLocation>
        <location evidence="1">Membrane</location>
        <topology evidence="1">Multi-pass membrane protein</topology>
    </subcellularLocation>
</comment>
<feature type="transmembrane region" description="Helical" evidence="6">
    <location>
        <begin position="43"/>
        <end position="62"/>
    </location>
</feature>
<dbReference type="Pfam" id="PF10160">
    <property type="entry name" value="Tmemb_40"/>
    <property type="match status" value="2"/>
</dbReference>
<evidence type="ECO:0000256" key="5">
    <source>
        <dbReference type="ARBA" id="ARBA00023136"/>
    </source>
</evidence>